<evidence type="ECO:0000256" key="1">
    <source>
        <dbReference type="SAM" id="MobiDB-lite"/>
    </source>
</evidence>
<dbReference type="OrthoDB" id="95964at2759"/>
<accession>A0A371F1Z6</accession>
<dbReference type="Gene3D" id="3.30.420.10">
    <property type="entry name" value="Ribonuclease H-like superfamily/Ribonuclease H"/>
    <property type="match status" value="1"/>
</dbReference>
<feature type="compositionally biased region" description="Basic and acidic residues" evidence="1">
    <location>
        <begin position="357"/>
        <end position="378"/>
    </location>
</feature>
<feature type="domain" description="Integrase catalytic" evidence="2">
    <location>
        <begin position="90"/>
        <end position="130"/>
    </location>
</feature>
<protein>
    <recommendedName>
        <fullName evidence="2">Integrase catalytic domain-containing protein</fullName>
    </recommendedName>
</protein>
<dbReference type="GO" id="GO:0003676">
    <property type="term" value="F:nucleic acid binding"/>
    <property type="evidence" value="ECO:0007669"/>
    <property type="project" value="InterPro"/>
</dbReference>
<dbReference type="AlphaFoldDB" id="A0A371F1Z6"/>
<feature type="region of interest" description="Disordered" evidence="1">
    <location>
        <begin position="352"/>
        <end position="388"/>
    </location>
</feature>
<dbReference type="SUPFAM" id="SSF53098">
    <property type="entry name" value="Ribonuclease H-like"/>
    <property type="match status" value="1"/>
</dbReference>
<dbReference type="Proteomes" id="UP000257109">
    <property type="component" value="Unassembled WGS sequence"/>
</dbReference>
<evidence type="ECO:0000313" key="3">
    <source>
        <dbReference type="EMBL" id="RDX72327.1"/>
    </source>
</evidence>
<gene>
    <name evidence="3" type="ORF">CR513_48205</name>
</gene>
<comment type="caution">
    <text evidence="3">The sequence shown here is derived from an EMBL/GenBank/DDBJ whole genome shotgun (WGS) entry which is preliminary data.</text>
</comment>
<reference evidence="3" key="1">
    <citation type="submission" date="2018-05" db="EMBL/GenBank/DDBJ databases">
        <title>Draft genome of Mucuna pruriens seed.</title>
        <authorList>
            <person name="Nnadi N.E."/>
            <person name="Vos R."/>
            <person name="Hasami M.H."/>
            <person name="Devisetty U.K."/>
            <person name="Aguiy J.C."/>
        </authorList>
    </citation>
    <scope>NUCLEOTIDE SEQUENCE [LARGE SCALE GENOMIC DNA]</scope>
    <source>
        <strain evidence="3">JCA_2017</strain>
    </source>
</reference>
<dbReference type="EMBL" id="QJKJ01010952">
    <property type="protein sequence ID" value="RDX72327.1"/>
    <property type="molecule type" value="Genomic_DNA"/>
</dbReference>
<proteinExistence type="predicted"/>
<dbReference type="PROSITE" id="PS50994">
    <property type="entry name" value="INTEGRASE"/>
    <property type="match status" value="1"/>
</dbReference>
<feature type="non-terminal residue" evidence="3">
    <location>
        <position position="1"/>
    </location>
</feature>
<feature type="non-terminal residue" evidence="3">
    <location>
        <position position="388"/>
    </location>
</feature>
<organism evidence="3 4">
    <name type="scientific">Mucuna pruriens</name>
    <name type="common">Velvet bean</name>
    <name type="synonym">Dolichos pruriens</name>
    <dbReference type="NCBI Taxonomy" id="157652"/>
    <lineage>
        <taxon>Eukaryota</taxon>
        <taxon>Viridiplantae</taxon>
        <taxon>Streptophyta</taxon>
        <taxon>Embryophyta</taxon>
        <taxon>Tracheophyta</taxon>
        <taxon>Spermatophyta</taxon>
        <taxon>Magnoliopsida</taxon>
        <taxon>eudicotyledons</taxon>
        <taxon>Gunneridae</taxon>
        <taxon>Pentapetalae</taxon>
        <taxon>rosids</taxon>
        <taxon>fabids</taxon>
        <taxon>Fabales</taxon>
        <taxon>Fabaceae</taxon>
        <taxon>Papilionoideae</taxon>
        <taxon>50 kb inversion clade</taxon>
        <taxon>NPAAA clade</taxon>
        <taxon>indigoferoid/millettioid clade</taxon>
        <taxon>Phaseoleae</taxon>
        <taxon>Mucuna</taxon>
    </lineage>
</organism>
<dbReference type="InterPro" id="IPR036397">
    <property type="entry name" value="RNaseH_sf"/>
</dbReference>
<name>A0A371F1Z6_MUCPR</name>
<evidence type="ECO:0000259" key="2">
    <source>
        <dbReference type="PROSITE" id="PS50994"/>
    </source>
</evidence>
<dbReference type="InterPro" id="IPR001584">
    <property type="entry name" value="Integrase_cat-core"/>
</dbReference>
<dbReference type="InterPro" id="IPR012337">
    <property type="entry name" value="RNaseH-like_sf"/>
</dbReference>
<evidence type="ECO:0000313" key="4">
    <source>
        <dbReference type="Proteomes" id="UP000257109"/>
    </source>
</evidence>
<sequence>PYLKLHTSKWDNLGSPRKIRRRSKSFLFNPVQLFTMSKMDKKPLPLHHSELDLPLLIGRLVGLIGLLSKPILLRNFDHFHANLFFRTFHDAGMHFCNRQFENLLSKYGVTHKVATPYNPQNSGQVKIYNRQKDVECIKNDWSTKLDHALWASRTTFKMPIGMSPYKLKRTLWAFKFFNFDSKLVGNNSWMRWMSFVLVRMRALNCIEKRRRNGMTNIFSNKNFTKGKRWCCPYIVTKVFLHGTIEVTSEDGTSFKWPTGKTLRRTYRSPLNHQGSQKKAHFAQYIDKKPRGCRKDSWHSRHMPFHSILSYSTTSILSSVLLALRLLGRHLKILNPQFLWSSRVYRSSQGRLYPNEMKSSELRPKPSRPNEADSRDEVIPTKIRSIPAG</sequence>
<keyword evidence="4" id="KW-1185">Reference proteome</keyword>
<dbReference type="GO" id="GO:0015074">
    <property type="term" value="P:DNA integration"/>
    <property type="evidence" value="ECO:0007669"/>
    <property type="project" value="InterPro"/>
</dbReference>